<comment type="caution">
    <text evidence="1">The sequence shown here is derived from an EMBL/GenBank/DDBJ whole genome shotgun (WGS) entry which is preliminary data.</text>
</comment>
<dbReference type="SUPFAM" id="SSF53474">
    <property type="entry name" value="alpha/beta-Hydrolases"/>
    <property type="match status" value="1"/>
</dbReference>
<dbReference type="PANTHER" id="PTHR48098:SF1">
    <property type="entry name" value="DIACYLGLYCEROL ACYLTRANSFERASE_MYCOLYLTRANSFERASE AG85A"/>
    <property type="match status" value="1"/>
</dbReference>
<keyword evidence="1" id="KW-0378">Hydrolase</keyword>
<organism evidence="1 2">
    <name type="scientific">Celerinatantimonas diazotrophica</name>
    <dbReference type="NCBI Taxonomy" id="412034"/>
    <lineage>
        <taxon>Bacteria</taxon>
        <taxon>Pseudomonadati</taxon>
        <taxon>Pseudomonadota</taxon>
        <taxon>Gammaproteobacteria</taxon>
        <taxon>Celerinatantimonadaceae</taxon>
        <taxon>Celerinatantimonas</taxon>
    </lineage>
</organism>
<dbReference type="PANTHER" id="PTHR48098">
    <property type="entry name" value="ENTEROCHELIN ESTERASE-RELATED"/>
    <property type="match status" value="1"/>
</dbReference>
<accession>A0A4R1J905</accession>
<dbReference type="AlphaFoldDB" id="A0A4R1J905"/>
<dbReference type="InterPro" id="IPR050583">
    <property type="entry name" value="Mycobacterial_A85_antigen"/>
</dbReference>
<dbReference type="InterPro" id="IPR000801">
    <property type="entry name" value="Esterase-like"/>
</dbReference>
<evidence type="ECO:0000313" key="1">
    <source>
        <dbReference type="EMBL" id="TCK47058.1"/>
    </source>
</evidence>
<dbReference type="RefSeq" id="WP_131913527.1">
    <property type="nucleotide sequence ID" value="NZ_OU594967.1"/>
</dbReference>
<dbReference type="Pfam" id="PF00756">
    <property type="entry name" value="Esterase"/>
    <property type="match status" value="1"/>
</dbReference>
<dbReference type="Gene3D" id="3.40.50.1820">
    <property type="entry name" value="alpha/beta hydrolase"/>
    <property type="match status" value="1"/>
</dbReference>
<name>A0A4R1J905_9GAMM</name>
<dbReference type="OrthoDB" id="9803578at2"/>
<proteinExistence type="predicted"/>
<dbReference type="GO" id="GO:0016787">
    <property type="term" value="F:hydrolase activity"/>
    <property type="evidence" value="ECO:0007669"/>
    <property type="project" value="UniProtKB-KW"/>
</dbReference>
<protein>
    <submittedName>
        <fullName evidence="1">S-formylglutathione hydrolase FrmB</fullName>
    </submittedName>
</protein>
<dbReference type="GO" id="GO:0016747">
    <property type="term" value="F:acyltransferase activity, transferring groups other than amino-acyl groups"/>
    <property type="evidence" value="ECO:0007669"/>
    <property type="project" value="TreeGrafter"/>
</dbReference>
<sequence>MLSTCQFFSSVLATNVTINVVVPTPEGEEQIIEENFVQNYPYQSGFPVIYLLHGAYGNCHSWVRFSSIERYAQKHRCVLVMASAENSFYHNEVYGNRYYDFFADELPQMVGNVFPISTERSKTFVAGFSMGGYGAWLLALKHPERFAKAASLSGALDLAYLHESPQYGVDDGPIPWHRLFKDPQNLRRSNSDLIKLYDDLQASGRAIPALYQSIGLDDPLYELNLKVKEQLTQRQAQLLFYSEPGGHNWEFWDQDIQRVLQWMLPS</sequence>
<keyword evidence="2" id="KW-1185">Reference proteome</keyword>
<dbReference type="InterPro" id="IPR029058">
    <property type="entry name" value="AB_hydrolase_fold"/>
</dbReference>
<reference evidence="1 2" key="1">
    <citation type="submission" date="2019-03" db="EMBL/GenBank/DDBJ databases">
        <title>Genomic Encyclopedia of Type Strains, Phase IV (KMG-IV): sequencing the most valuable type-strain genomes for metagenomic binning, comparative biology and taxonomic classification.</title>
        <authorList>
            <person name="Goeker M."/>
        </authorList>
    </citation>
    <scope>NUCLEOTIDE SEQUENCE [LARGE SCALE GENOMIC DNA]</scope>
    <source>
        <strain evidence="1 2">DSM 18577</strain>
    </source>
</reference>
<gene>
    <name evidence="1" type="ORF">EV690_2751</name>
</gene>
<dbReference type="Proteomes" id="UP000295565">
    <property type="component" value="Unassembled WGS sequence"/>
</dbReference>
<evidence type="ECO:0000313" key="2">
    <source>
        <dbReference type="Proteomes" id="UP000295565"/>
    </source>
</evidence>
<dbReference type="EMBL" id="SMGD01000015">
    <property type="protein sequence ID" value="TCK47058.1"/>
    <property type="molecule type" value="Genomic_DNA"/>
</dbReference>